<evidence type="ECO:0000256" key="2">
    <source>
        <dbReference type="ARBA" id="ARBA00023136"/>
    </source>
</evidence>
<protein>
    <submittedName>
        <fullName evidence="5">BamA/TamA family outer membrane protein</fullName>
    </submittedName>
</protein>
<dbReference type="InterPro" id="IPR000184">
    <property type="entry name" value="Bac_surfAg_D15"/>
</dbReference>
<dbReference type="InterPro" id="IPR013783">
    <property type="entry name" value="Ig-like_fold"/>
</dbReference>
<feature type="signal peptide" evidence="3">
    <location>
        <begin position="1"/>
        <end position="21"/>
    </location>
</feature>
<evidence type="ECO:0000259" key="4">
    <source>
        <dbReference type="Pfam" id="PF01103"/>
    </source>
</evidence>
<dbReference type="Proteomes" id="UP001593833">
    <property type="component" value="Unassembled WGS sequence"/>
</dbReference>
<evidence type="ECO:0000313" key="6">
    <source>
        <dbReference type="Proteomes" id="UP001593833"/>
    </source>
</evidence>
<organism evidence="5 6">
    <name type="scientific">Eiseniibacteriota bacterium</name>
    <dbReference type="NCBI Taxonomy" id="2212470"/>
    <lineage>
        <taxon>Bacteria</taxon>
        <taxon>Candidatus Eiseniibacteriota</taxon>
    </lineage>
</organism>
<dbReference type="Pfam" id="PF01103">
    <property type="entry name" value="Omp85"/>
    <property type="match status" value="1"/>
</dbReference>
<dbReference type="SUPFAM" id="SSF81296">
    <property type="entry name" value="E set domains"/>
    <property type="match status" value="1"/>
</dbReference>
<dbReference type="Gene3D" id="2.60.40.10">
    <property type="entry name" value="Immunoglobulins"/>
    <property type="match status" value="1"/>
</dbReference>
<sequence>MKHLVVRYGGAAVALIMTVSAAGAWSADMPDAKLSGPRFSCAAADADHDHCISVSMGARVPWRDRKGTSDCLYPRRDDDEIQFRYRDDDHPQVHFSCDSENWVLRPMRLDEDEEIWSIHIDLPEGRHLYQFVVEEEDDTWEAIDPSNPKAERSKKRGWVSVIEVDEDGDLDRCRGRFNWRLEKEFDLDFDPEECSLLYQRVDGLFIFAAPTYMSRRSFEPSLKSRFGYGFKSKRWSVSGSVLQPLLPKDQLILKISGRSQTDFTDQTGVGTDENTLAAAFFKEDLRDYYRREGASVSLVFTNFDWLRLEGGYHVDDYFSMERKADWSFAKGDFIPNPAIDEGTMRSVFAKARIGTDLNHLDVAYERSGDDIAGGDFCFEQLTAQYRACLHMGPRHYFDFRLKAGTNLSGSLPVQKRYIVGGLGTVRGYGYRSMLVPDPAIERGPEDTAPFGGERMALVNAEYVFSIDGDGDVNAVLLVDSGMAWEDREASMDLDDWKSSAGVGLQFGDDDDGNLRINVIQGLDGGDRDPIVQLRVNRMF</sequence>
<dbReference type="InterPro" id="IPR014756">
    <property type="entry name" value="Ig_E-set"/>
</dbReference>
<feature type="domain" description="Bacterial surface antigen (D15)" evidence="4">
    <location>
        <begin position="370"/>
        <end position="507"/>
    </location>
</feature>
<keyword evidence="2" id="KW-0472">Membrane</keyword>
<evidence type="ECO:0000256" key="1">
    <source>
        <dbReference type="ARBA" id="ARBA00004370"/>
    </source>
</evidence>
<gene>
    <name evidence="5" type="ORF">ACFL6M_01650</name>
</gene>
<comment type="subcellular location">
    <subcellularLocation>
        <location evidence="1">Membrane</location>
    </subcellularLocation>
</comment>
<keyword evidence="6" id="KW-1185">Reference proteome</keyword>
<accession>A0ABV6YIY9</accession>
<name>A0ABV6YIY9_UNCEI</name>
<dbReference type="EMBL" id="JBHPKH010000010">
    <property type="protein sequence ID" value="MFC1572279.1"/>
    <property type="molecule type" value="Genomic_DNA"/>
</dbReference>
<keyword evidence="3" id="KW-0732">Signal</keyword>
<evidence type="ECO:0000313" key="5">
    <source>
        <dbReference type="EMBL" id="MFC1572279.1"/>
    </source>
</evidence>
<feature type="chain" id="PRO_5045140711" evidence="3">
    <location>
        <begin position="22"/>
        <end position="539"/>
    </location>
</feature>
<comment type="caution">
    <text evidence="5">The sequence shown here is derived from an EMBL/GenBank/DDBJ whole genome shotgun (WGS) entry which is preliminary data.</text>
</comment>
<reference evidence="5 6" key="1">
    <citation type="submission" date="2024-09" db="EMBL/GenBank/DDBJ databases">
        <authorList>
            <person name="D'Angelo T."/>
        </authorList>
    </citation>
    <scope>NUCLEOTIDE SEQUENCE [LARGE SCALE GENOMIC DNA]</scope>
    <source>
        <strain evidence="5">SAG AM-320-E07</strain>
    </source>
</reference>
<proteinExistence type="predicted"/>
<dbReference type="CDD" id="cd02859">
    <property type="entry name" value="E_set_AMPKbeta_like_N"/>
    <property type="match status" value="1"/>
</dbReference>
<evidence type="ECO:0000256" key="3">
    <source>
        <dbReference type="SAM" id="SignalP"/>
    </source>
</evidence>
<dbReference type="Gene3D" id="2.40.160.50">
    <property type="entry name" value="membrane protein fhac: a member of the omp85/tpsb transporter family"/>
    <property type="match status" value="1"/>
</dbReference>